<dbReference type="RefSeq" id="WP_128767923.1">
    <property type="nucleotide sequence ID" value="NZ_RXOC01000002.1"/>
</dbReference>
<protein>
    <recommendedName>
        <fullName evidence="7">Signal peptidase</fullName>
    </recommendedName>
</protein>
<feature type="chain" id="PRO_5044607759" description="Signal peptidase" evidence="2">
    <location>
        <begin position="25"/>
        <end position="71"/>
    </location>
</feature>
<dbReference type="EMBL" id="VWNE01000022">
    <property type="protein sequence ID" value="KAA8481698.1"/>
    <property type="molecule type" value="Genomic_DNA"/>
</dbReference>
<feature type="transmembrane region" description="Helical" evidence="1">
    <location>
        <begin position="48"/>
        <end position="65"/>
    </location>
</feature>
<evidence type="ECO:0000256" key="2">
    <source>
        <dbReference type="SAM" id="SignalP"/>
    </source>
</evidence>
<evidence type="ECO:0000313" key="4">
    <source>
        <dbReference type="EMBL" id="RXF71676.1"/>
    </source>
</evidence>
<dbReference type="EMBL" id="RXOC01000002">
    <property type="protein sequence ID" value="RXF71676.1"/>
    <property type="molecule type" value="Genomic_DNA"/>
</dbReference>
<keyword evidence="6" id="KW-1185">Reference proteome</keyword>
<keyword evidence="1" id="KW-1133">Transmembrane helix</keyword>
<evidence type="ECO:0008006" key="7">
    <source>
        <dbReference type="Google" id="ProtNLM"/>
    </source>
</evidence>
<keyword evidence="1" id="KW-0812">Transmembrane</keyword>
<evidence type="ECO:0000256" key="1">
    <source>
        <dbReference type="SAM" id="Phobius"/>
    </source>
</evidence>
<reference evidence="4 5" key="1">
    <citation type="submission" date="2018-12" db="EMBL/GenBank/DDBJ databases">
        <title>The Draft Genome Sequence of the Soil Bacterium Pedobacter tournemirensis R1.</title>
        <authorList>
            <person name="He J."/>
        </authorList>
    </citation>
    <scope>NUCLEOTIDE SEQUENCE [LARGE SCALE GENOMIC DNA]</scope>
    <source>
        <strain evidence="4 5">R1</strain>
    </source>
</reference>
<keyword evidence="2" id="KW-0732">Signal</keyword>
<reference evidence="3 6" key="2">
    <citation type="submission" date="2019-09" db="EMBL/GenBank/DDBJ databases">
        <title>Pararcticibacter amylolyticus gen. nov., sp. nov., isolated from a rottenly hemp rope, and reclassification of Pedobacter tournemirensis as Pararcticibacter tournemirensis comb. nov.</title>
        <authorList>
            <person name="Cai Y."/>
        </authorList>
    </citation>
    <scope>NUCLEOTIDE SEQUENCE [LARGE SCALE GENOMIC DNA]</scope>
    <source>
        <strain evidence="3 6">TF5-37.2-LB10</strain>
    </source>
</reference>
<evidence type="ECO:0000313" key="6">
    <source>
        <dbReference type="Proteomes" id="UP000322918"/>
    </source>
</evidence>
<feature type="signal peptide" evidence="2">
    <location>
        <begin position="1"/>
        <end position="24"/>
    </location>
</feature>
<keyword evidence="1" id="KW-0472">Membrane</keyword>
<organism evidence="4 5">
    <name type="scientific">Arcticibacter tournemirensis</name>
    <dbReference type="NCBI Taxonomy" id="699437"/>
    <lineage>
        <taxon>Bacteria</taxon>
        <taxon>Pseudomonadati</taxon>
        <taxon>Bacteroidota</taxon>
        <taxon>Sphingobacteriia</taxon>
        <taxon>Sphingobacteriales</taxon>
        <taxon>Sphingobacteriaceae</taxon>
        <taxon>Arcticibacter</taxon>
    </lineage>
</organism>
<accession>A0A4Q0MFK1</accession>
<dbReference type="Proteomes" id="UP000322918">
    <property type="component" value="Unassembled WGS sequence"/>
</dbReference>
<comment type="caution">
    <text evidence="4">The sequence shown here is derived from an EMBL/GenBank/DDBJ whole genome shotgun (WGS) entry which is preliminary data.</text>
</comment>
<proteinExistence type="predicted"/>
<name>A0A4Q0MFK1_9SPHI</name>
<gene>
    <name evidence="4" type="ORF">EKH83_03030</name>
    <name evidence="3" type="ORF">F1649_14285</name>
</gene>
<dbReference type="OrthoDB" id="799394at2"/>
<evidence type="ECO:0000313" key="3">
    <source>
        <dbReference type="EMBL" id="KAA8481698.1"/>
    </source>
</evidence>
<sequence length="71" mass="7715">MKSVVNKVFYTLVFLCFSVVNSFAVNVADSDISNTAGSNSGHQNIAPFILVVLFLLLAATAPFYTKKKDNI</sequence>
<dbReference type="Proteomes" id="UP000290848">
    <property type="component" value="Unassembled WGS sequence"/>
</dbReference>
<dbReference type="AlphaFoldDB" id="A0A4Q0MFK1"/>
<evidence type="ECO:0000313" key="5">
    <source>
        <dbReference type="Proteomes" id="UP000290848"/>
    </source>
</evidence>